<comment type="subcellular location">
    <subcellularLocation>
        <location evidence="1">Membrane</location>
        <topology evidence="1">Multi-pass membrane protein</topology>
    </subcellularLocation>
</comment>
<dbReference type="InterPro" id="IPR002293">
    <property type="entry name" value="AA/rel_permease1"/>
</dbReference>
<feature type="transmembrane region" description="Helical" evidence="5">
    <location>
        <begin position="103"/>
        <end position="125"/>
    </location>
</feature>
<feature type="non-terminal residue" evidence="6">
    <location>
        <position position="204"/>
    </location>
</feature>
<reference evidence="6" key="1">
    <citation type="submission" date="2013-08" db="EMBL/GenBank/DDBJ databases">
        <authorList>
            <person name="Mendez C."/>
            <person name="Richter M."/>
            <person name="Ferrer M."/>
            <person name="Sanchez J."/>
        </authorList>
    </citation>
    <scope>NUCLEOTIDE SEQUENCE</scope>
</reference>
<dbReference type="GO" id="GO:0016020">
    <property type="term" value="C:membrane"/>
    <property type="evidence" value="ECO:0007669"/>
    <property type="project" value="UniProtKB-SubCell"/>
</dbReference>
<gene>
    <name evidence="6" type="ORF">B1A_11718</name>
</gene>
<name>T1AFP9_9ZZZZ</name>
<dbReference type="EMBL" id="AUZX01008416">
    <property type="protein sequence ID" value="EQD55987.1"/>
    <property type="molecule type" value="Genomic_DNA"/>
</dbReference>
<evidence type="ECO:0000256" key="2">
    <source>
        <dbReference type="ARBA" id="ARBA00022692"/>
    </source>
</evidence>
<protein>
    <submittedName>
        <fullName evidence="6">Amino acid permease-associated region</fullName>
    </submittedName>
</protein>
<organism evidence="6">
    <name type="scientific">mine drainage metagenome</name>
    <dbReference type="NCBI Taxonomy" id="410659"/>
    <lineage>
        <taxon>unclassified sequences</taxon>
        <taxon>metagenomes</taxon>
        <taxon>ecological metagenomes</taxon>
    </lineage>
</organism>
<dbReference type="InterPro" id="IPR052962">
    <property type="entry name" value="AA_Transporter_AGT"/>
</dbReference>
<dbReference type="PANTHER" id="PTHR47547:SF1">
    <property type="entry name" value="ASPARTATE-PROTON SYMPORTER"/>
    <property type="match status" value="1"/>
</dbReference>
<keyword evidence="4 5" id="KW-0472">Membrane</keyword>
<sequence length="204" mass="21919">MGVVAMLIFVPFNYYGIKAFGRTNNGLSIIKLVLYVLVAIGLLSMGHFGNFSNYGGFAPFGFNGMFLAIPLAMFAFGGIRVIPDYSEEANQDSHVGRSIMWTVFGQSIIYLLLAIAFVAGLNWAADGLKVGAWTSVSSLPGNPFLVLAQHGSISWLVIATVIIAIIGPFVTGYIYQGAGTRVLFAMGRSGIVAKKMREVSENYA</sequence>
<evidence type="ECO:0000256" key="1">
    <source>
        <dbReference type="ARBA" id="ARBA00004141"/>
    </source>
</evidence>
<feature type="transmembrane region" description="Helical" evidence="5">
    <location>
        <begin position="60"/>
        <end position="82"/>
    </location>
</feature>
<keyword evidence="3 5" id="KW-1133">Transmembrane helix</keyword>
<reference evidence="6" key="2">
    <citation type="journal article" date="2014" name="ISME J.">
        <title>Microbial stratification in low pH oxic and suboxic macroscopic growths along an acid mine drainage.</title>
        <authorList>
            <person name="Mendez-Garcia C."/>
            <person name="Mesa V."/>
            <person name="Sprenger R.R."/>
            <person name="Richter M."/>
            <person name="Diez M.S."/>
            <person name="Solano J."/>
            <person name="Bargiela R."/>
            <person name="Golyshina O.V."/>
            <person name="Manteca A."/>
            <person name="Ramos J.L."/>
            <person name="Gallego J.R."/>
            <person name="Llorente I."/>
            <person name="Martins Dos Santos V.A."/>
            <person name="Jensen O.N."/>
            <person name="Pelaez A.I."/>
            <person name="Sanchez J."/>
            <person name="Ferrer M."/>
        </authorList>
    </citation>
    <scope>NUCLEOTIDE SEQUENCE</scope>
</reference>
<feature type="transmembrane region" description="Helical" evidence="5">
    <location>
        <begin position="28"/>
        <end position="48"/>
    </location>
</feature>
<evidence type="ECO:0000256" key="5">
    <source>
        <dbReference type="SAM" id="Phobius"/>
    </source>
</evidence>
<dbReference type="PANTHER" id="PTHR47547">
    <property type="match status" value="1"/>
</dbReference>
<keyword evidence="2 5" id="KW-0812">Transmembrane</keyword>
<proteinExistence type="predicted"/>
<dbReference type="AlphaFoldDB" id="T1AFP9"/>
<evidence type="ECO:0000256" key="3">
    <source>
        <dbReference type="ARBA" id="ARBA00022989"/>
    </source>
</evidence>
<comment type="caution">
    <text evidence="6">The sequence shown here is derived from an EMBL/GenBank/DDBJ whole genome shotgun (WGS) entry which is preliminary data.</text>
</comment>
<accession>T1AFP9</accession>
<dbReference type="Gene3D" id="1.20.1740.10">
    <property type="entry name" value="Amino acid/polyamine transporter I"/>
    <property type="match status" value="1"/>
</dbReference>
<feature type="transmembrane region" description="Helical" evidence="5">
    <location>
        <begin position="153"/>
        <end position="175"/>
    </location>
</feature>
<evidence type="ECO:0000256" key="4">
    <source>
        <dbReference type="ARBA" id="ARBA00023136"/>
    </source>
</evidence>
<dbReference type="Pfam" id="PF13520">
    <property type="entry name" value="AA_permease_2"/>
    <property type="match status" value="1"/>
</dbReference>
<dbReference type="GO" id="GO:0022857">
    <property type="term" value="F:transmembrane transporter activity"/>
    <property type="evidence" value="ECO:0007669"/>
    <property type="project" value="InterPro"/>
</dbReference>
<evidence type="ECO:0000313" key="6">
    <source>
        <dbReference type="EMBL" id="EQD55987.1"/>
    </source>
</evidence>